<dbReference type="Pfam" id="PF15385">
    <property type="entry name" value="SARG"/>
    <property type="match status" value="2"/>
</dbReference>
<dbReference type="AlphaFoldDB" id="A0AAD1R224"/>
<dbReference type="InterPro" id="IPR026152">
    <property type="entry name" value="SARG"/>
</dbReference>
<feature type="compositionally biased region" description="Polar residues" evidence="1">
    <location>
        <begin position="645"/>
        <end position="664"/>
    </location>
</feature>
<evidence type="ECO:0000313" key="2">
    <source>
        <dbReference type="EMBL" id="CAH2220972.1"/>
    </source>
</evidence>
<evidence type="ECO:0008006" key="4">
    <source>
        <dbReference type="Google" id="ProtNLM"/>
    </source>
</evidence>
<feature type="region of interest" description="Disordered" evidence="1">
    <location>
        <begin position="645"/>
        <end position="704"/>
    </location>
</feature>
<protein>
    <recommendedName>
        <fullName evidence="4">Specifically androgen-regulated gene protein</fullName>
    </recommendedName>
</protein>
<reference evidence="2" key="1">
    <citation type="submission" date="2022-03" db="EMBL/GenBank/DDBJ databases">
        <authorList>
            <person name="Alioto T."/>
            <person name="Alioto T."/>
            <person name="Gomez Garrido J."/>
        </authorList>
    </citation>
    <scope>NUCLEOTIDE SEQUENCE</scope>
</reference>
<dbReference type="Proteomes" id="UP001295444">
    <property type="component" value="Chromosome 01"/>
</dbReference>
<evidence type="ECO:0000256" key="1">
    <source>
        <dbReference type="SAM" id="MobiDB-lite"/>
    </source>
</evidence>
<feature type="compositionally biased region" description="Basic and acidic residues" evidence="1">
    <location>
        <begin position="549"/>
        <end position="563"/>
    </location>
</feature>
<feature type="compositionally biased region" description="Polar residues" evidence="1">
    <location>
        <begin position="517"/>
        <end position="535"/>
    </location>
</feature>
<keyword evidence="3" id="KW-1185">Reference proteome</keyword>
<feature type="compositionally biased region" description="Basic and acidic residues" evidence="1">
    <location>
        <begin position="596"/>
        <end position="613"/>
    </location>
</feature>
<feature type="compositionally biased region" description="Polar residues" evidence="1">
    <location>
        <begin position="455"/>
        <end position="473"/>
    </location>
</feature>
<dbReference type="PANTHER" id="PTHR21555">
    <property type="entry name" value="SPECIFICALLY ANDROGEN-REGULATED GENE PROTEIN"/>
    <property type="match status" value="1"/>
</dbReference>
<proteinExistence type="predicted"/>
<feature type="region of interest" description="Disordered" evidence="1">
    <location>
        <begin position="488"/>
        <end position="627"/>
    </location>
</feature>
<dbReference type="EMBL" id="OW240912">
    <property type="protein sequence ID" value="CAH2220972.1"/>
    <property type="molecule type" value="Genomic_DNA"/>
</dbReference>
<feature type="compositionally biased region" description="Basic and acidic residues" evidence="1">
    <location>
        <begin position="497"/>
        <end position="516"/>
    </location>
</feature>
<feature type="region of interest" description="Disordered" evidence="1">
    <location>
        <begin position="61"/>
        <end position="113"/>
    </location>
</feature>
<dbReference type="GO" id="GO:0005737">
    <property type="term" value="C:cytoplasm"/>
    <property type="evidence" value="ECO:0007669"/>
    <property type="project" value="TreeGrafter"/>
</dbReference>
<dbReference type="PANTHER" id="PTHR21555:SF0">
    <property type="entry name" value="SPECIFICALLY ANDROGEN-REGULATED GENE PROTEIN"/>
    <property type="match status" value="1"/>
</dbReference>
<organism evidence="2 3">
    <name type="scientific">Pelobates cultripes</name>
    <name type="common">Western spadefoot toad</name>
    <dbReference type="NCBI Taxonomy" id="61616"/>
    <lineage>
        <taxon>Eukaryota</taxon>
        <taxon>Metazoa</taxon>
        <taxon>Chordata</taxon>
        <taxon>Craniata</taxon>
        <taxon>Vertebrata</taxon>
        <taxon>Euteleostomi</taxon>
        <taxon>Amphibia</taxon>
        <taxon>Batrachia</taxon>
        <taxon>Anura</taxon>
        <taxon>Pelobatoidea</taxon>
        <taxon>Pelobatidae</taxon>
        <taxon>Pelobates</taxon>
    </lineage>
</organism>
<gene>
    <name evidence="2" type="ORF">PECUL_23A024424</name>
</gene>
<feature type="compositionally biased region" description="Polar residues" evidence="1">
    <location>
        <begin position="16"/>
        <end position="35"/>
    </location>
</feature>
<feature type="compositionally biased region" description="Basic and acidic residues" evidence="1">
    <location>
        <begin position="320"/>
        <end position="363"/>
    </location>
</feature>
<evidence type="ECO:0000313" key="3">
    <source>
        <dbReference type="Proteomes" id="UP001295444"/>
    </source>
</evidence>
<feature type="compositionally biased region" description="Basic and acidic residues" evidence="1">
    <location>
        <begin position="194"/>
        <end position="222"/>
    </location>
</feature>
<feature type="region of interest" description="Disordered" evidence="1">
    <location>
        <begin position="154"/>
        <end position="473"/>
    </location>
</feature>
<sequence length="751" mass="82227">MPEKYLSTKHVGMETLGSTGSDSMESISSNHSALSGDSYDYLSAEERECLMFLEETIDSLDNDVDSGLSNDELESGQTIPSPPPVEPVKISPPRGDRETLPKSTTLPKIEEKKGDRVSVDLNKIIPPRQGYHSFPRIIQPLKEDVSKYSAESVLTGPNLDQEKSLYGKPRSLTSVSRDKDDSISDLLLLPPPEPFRDPQFVDKRRSVTDPTDAREARYERFFPKFSVTSGHKEAPPAVGYSNTKVTPPVSPKPLSSNPLIAHSQEALNASLEKNGDGQFKQGPPTAPKPRKLPPHIVIKPSTGGGVAQNLEPQQRPRTFSAHERNMDKSGESIHTKIPHSKEQEGARREALKKLGLLQEKESTNDNAASKLHVPTKTKEISVSQGPMSHSHKDTYGKSVNLNQQEKPNLHGTSPVQSSALSAQIGHDNVAVKEDLGKRRLSGKSNSLEKADELGVSTSINEGSPSSVRNNEISRNKFSVKMVPQVKVDDNVDGPAHLPKEVLRKNDGSFKNGKVDINRSSSTLKSNIQEKANEGQQVHHFSATTPELQTKPDKLSDKKIKEGSLENVHLMSTSPGKTFSFPRPKEVSISSTSPKVVLREGKSKTPDKNRHSTHFEPSGEQVLRFPQSSVPGLRQINIKSNTLERSGIGLSSSIPNTDGQVQKGGNSFFKKPLFSGNFLRNSRPRPASLGTGKDFIGMEPPPTEAEVTEGRRHLFSRRSNPAAPVTTVKITPKGSADEHHKEALKKLGILKE</sequence>
<accession>A0AAD1R224</accession>
<feature type="compositionally biased region" description="Polar residues" evidence="1">
    <location>
        <begin position="397"/>
        <end position="421"/>
    </location>
</feature>
<name>A0AAD1R224_PELCU</name>
<feature type="region of interest" description="Disordered" evidence="1">
    <location>
        <begin position="1"/>
        <end position="35"/>
    </location>
</feature>